<accession>A0A975RA33</accession>
<dbReference type="SUPFAM" id="SSF53448">
    <property type="entry name" value="Nucleotide-diphospho-sugar transferases"/>
    <property type="match status" value="1"/>
</dbReference>
<protein>
    <submittedName>
        <fullName evidence="5">Glycosyltransferase</fullName>
        <ecNumber evidence="5">2.4.-.-</ecNumber>
    </submittedName>
</protein>
<sequence>MKQSPANITAVVVTHNRPEELRLVVQALQKQTHSLTNILILDNASTIPAQQTLADLPFVEVIRSAVNCGGAGGFALGIETALNHTPEWLWLMDDDAVPEPDALEKLLEELPALTEKSTQLGSLCCAVYEFNTLAPMHRRKFFMSFAWERVVSLNQYSAGPVQIDTGSFVGCLLNAQAVKNIGLPNADFFLAYDDTEYFLRLGNAGYSSWLIPSSKIDHLRSATARLRSNHFGCKHFYNIRNRLVVCRQYARWKTPAACIGLVSGFMIWLSCGGAKHPKTIFLLFRAFHDGLTGKLSYVWKN</sequence>
<gene>
    <name evidence="5" type="ORF">KEF85_16385</name>
</gene>
<proteinExistence type="inferred from homology"/>
<evidence type="ECO:0000313" key="5">
    <source>
        <dbReference type="EMBL" id="QWF70864.1"/>
    </source>
</evidence>
<evidence type="ECO:0000259" key="4">
    <source>
        <dbReference type="Pfam" id="PF00535"/>
    </source>
</evidence>
<evidence type="ECO:0000256" key="1">
    <source>
        <dbReference type="ARBA" id="ARBA00006739"/>
    </source>
</evidence>
<reference evidence="5" key="1">
    <citation type="submission" date="2021-04" db="EMBL/GenBank/DDBJ databases">
        <title>Draft genome sequence data of methanotrophic Methylovulum sp. strain S1L and Methylomonas sp. strain S2AM isolated from boreal lake water columns.</title>
        <authorList>
            <person name="Rissanen A.J."/>
            <person name="Mangayil R."/>
            <person name="Svenning M.M."/>
            <person name="Khanongnuch R."/>
        </authorList>
    </citation>
    <scope>NUCLEOTIDE SEQUENCE</scope>
    <source>
        <strain evidence="5">S2AM</strain>
    </source>
</reference>
<dbReference type="InterPro" id="IPR001173">
    <property type="entry name" value="Glyco_trans_2-like"/>
</dbReference>
<dbReference type="Pfam" id="PF00535">
    <property type="entry name" value="Glycos_transf_2"/>
    <property type="match status" value="1"/>
</dbReference>
<keyword evidence="2 5" id="KW-0328">Glycosyltransferase</keyword>
<dbReference type="PANTHER" id="PTHR43179">
    <property type="entry name" value="RHAMNOSYLTRANSFERASE WBBL"/>
    <property type="match status" value="1"/>
</dbReference>
<dbReference type="Gene3D" id="3.90.550.10">
    <property type="entry name" value="Spore Coat Polysaccharide Biosynthesis Protein SpsA, Chain A"/>
    <property type="match status" value="1"/>
</dbReference>
<dbReference type="AlphaFoldDB" id="A0A975RA33"/>
<organism evidence="5 6">
    <name type="scientific">Methylomonas paludis</name>
    <dbReference type="NCBI Taxonomy" id="1173101"/>
    <lineage>
        <taxon>Bacteria</taxon>
        <taxon>Pseudomonadati</taxon>
        <taxon>Pseudomonadota</taxon>
        <taxon>Gammaproteobacteria</taxon>
        <taxon>Methylococcales</taxon>
        <taxon>Methylococcaceae</taxon>
        <taxon>Methylomonas</taxon>
    </lineage>
</organism>
<keyword evidence="3 5" id="KW-0808">Transferase</keyword>
<dbReference type="Proteomes" id="UP000676649">
    <property type="component" value="Chromosome"/>
</dbReference>
<dbReference type="EMBL" id="CP073754">
    <property type="protein sequence ID" value="QWF70864.1"/>
    <property type="molecule type" value="Genomic_DNA"/>
</dbReference>
<dbReference type="GO" id="GO:0016757">
    <property type="term" value="F:glycosyltransferase activity"/>
    <property type="evidence" value="ECO:0007669"/>
    <property type="project" value="UniProtKB-KW"/>
</dbReference>
<comment type="similarity">
    <text evidence="1">Belongs to the glycosyltransferase 2 family.</text>
</comment>
<dbReference type="RefSeq" id="WP_215582343.1">
    <property type="nucleotide sequence ID" value="NZ_CP073754.1"/>
</dbReference>
<evidence type="ECO:0000256" key="3">
    <source>
        <dbReference type="ARBA" id="ARBA00022679"/>
    </source>
</evidence>
<keyword evidence="6" id="KW-1185">Reference proteome</keyword>
<name>A0A975RA33_9GAMM</name>
<dbReference type="InterPro" id="IPR029044">
    <property type="entry name" value="Nucleotide-diphossugar_trans"/>
</dbReference>
<dbReference type="EC" id="2.4.-.-" evidence="5"/>
<dbReference type="PANTHER" id="PTHR43179:SF12">
    <property type="entry name" value="GALACTOFURANOSYLTRANSFERASE GLFT2"/>
    <property type="match status" value="1"/>
</dbReference>
<evidence type="ECO:0000313" key="6">
    <source>
        <dbReference type="Proteomes" id="UP000676649"/>
    </source>
</evidence>
<evidence type="ECO:0000256" key="2">
    <source>
        <dbReference type="ARBA" id="ARBA00022676"/>
    </source>
</evidence>
<dbReference type="KEGG" id="mpad:KEF85_16385"/>
<feature type="domain" description="Glycosyltransferase 2-like" evidence="4">
    <location>
        <begin position="10"/>
        <end position="110"/>
    </location>
</feature>